<name>A0A5K7YW62_9BACT</name>
<feature type="region of interest" description="Disordered" evidence="1">
    <location>
        <begin position="50"/>
        <end position="72"/>
    </location>
</feature>
<reference evidence="2 3" key="1">
    <citation type="submission" date="2019-11" db="EMBL/GenBank/DDBJ databases">
        <title>Comparative genomics of hydrocarbon-degrading Desulfosarcina strains.</title>
        <authorList>
            <person name="Watanabe M."/>
            <person name="Kojima H."/>
            <person name="Fukui M."/>
        </authorList>
    </citation>
    <scope>NUCLEOTIDE SEQUENCE [LARGE SCALE GENOMIC DNA]</scope>
    <source>
        <strain evidence="2 3">PL12</strain>
    </source>
</reference>
<organism evidence="2 3">
    <name type="scientific">Desulfosarcina alkanivorans</name>
    <dbReference type="NCBI Taxonomy" id="571177"/>
    <lineage>
        <taxon>Bacteria</taxon>
        <taxon>Pseudomonadati</taxon>
        <taxon>Thermodesulfobacteriota</taxon>
        <taxon>Desulfobacteria</taxon>
        <taxon>Desulfobacterales</taxon>
        <taxon>Desulfosarcinaceae</taxon>
        <taxon>Desulfosarcina</taxon>
    </lineage>
</organism>
<dbReference type="AlphaFoldDB" id="A0A5K7YW62"/>
<accession>A0A5K7YW62</accession>
<dbReference type="Proteomes" id="UP000427906">
    <property type="component" value="Chromosome"/>
</dbReference>
<gene>
    <name evidence="2" type="ORF">DSCA_52510</name>
</gene>
<dbReference type="KEGG" id="dalk:DSCA_52510"/>
<proteinExistence type="predicted"/>
<evidence type="ECO:0000313" key="3">
    <source>
        <dbReference type="Proteomes" id="UP000427906"/>
    </source>
</evidence>
<protein>
    <submittedName>
        <fullName evidence="2">Uncharacterized protein</fullName>
    </submittedName>
</protein>
<dbReference type="EMBL" id="AP021874">
    <property type="protein sequence ID" value="BBO71321.1"/>
    <property type="molecule type" value="Genomic_DNA"/>
</dbReference>
<keyword evidence="3" id="KW-1185">Reference proteome</keyword>
<evidence type="ECO:0000256" key="1">
    <source>
        <dbReference type="SAM" id="MobiDB-lite"/>
    </source>
</evidence>
<evidence type="ECO:0000313" key="2">
    <source>
        <dbReference type="EMBL" id="BBO71321.1"/>
    </source>
</evidence>
<sequence>MARKGPAHGNDAGLLNRIFKYGAGQKMPLPADTPLHIALPGSDWPPTAALRPGAPAVRGRNPFADPRIRRFS</sequence>